<sequence>METKVLKINPSSFADEELAEAVELIRQGELVSFPTETVYGLGANALDNEACKKIFQAKGRPSDNPLIVHISSMEMLHTVAASVPPKVDEFLTRSQFWPGPLTILFPKKENVPQAVTAGQTTVAVRMPSHPIAHKLIALSGVPIAAPSANMSGRPSPTTAGHVIADLTGRVKCIVDGGGTSVGLESTVLDMSRDPPMVLRPGGITHEQLKKYLPDVVVYGQGGHKDQSMEDKPPTPGLKYRHYSPNAYVVLFDLAPPPKEGGDHADTGGGGLRMGEELIARVRKALDDKQSVGIIHTHREIELPADLKALARHVGDAGGDSGADDPREPLLVYPVAVEVDQTDEEGRERFAAEVARGLFKALRGLDARGVDIIFVEGIDESHTGYAVMNRLRKAAAASVHCVGL</sequence>
<evidence type="ECO:0000259" key="16">
    <source>
        <dbReference type="PROSITE" id="PS51163"/>
    </source>
</evidence>
<feature type="binding site" evidence="15">
    <location>
        <position position="147"/>
    </location>
    <ligand>
        <name>ATP</name>
        <dbReference type="ChEBI" id="CHEBI:30616"/>
    </ligand>
</feature>
<evidence type="ECO:0000256" key="10">
    <source>
        <dbReference type="ARBA" id="ARBA00022840"/>
    </source>
</evidence>
<evidence type="ECO:0000256" key="11">
    <source>
        <dbReference type="ARBA" id="ARBA00029774"/>
    </source>
</evidence>
<evidence type="ECO:0000256" key="13">
    <source>
        <dbReference type="ARBA" id="ARBA00056339"/>
    </source>
</evidence>
<evidence type="ECO:0000256" key="8">
    <source>
        <dbReference type="ARBA" id="ARBA00022695"/>
    </source>
</evidence>
<dbReference type="GO" id="GO:0000049">
    <property type="term" value="F:tRNA binding"/>
    <property type="evidence" value="ECO:0007669"/>
    <property type="project" value="TreeGrafter"/>
</dbReference>
<comment type="catalytic activity">
    <reaction evidence="12 14">
        <text>L-threonine + hydrogencarbonate + ATP = L-threonylcarbamoyladenylate + diphosphate + H2O</text>
        <dbReference type="Rhea" id="RHEA:36407"/>
        <dbReference type="ChEBI" id="CHEBI:15377"/>
        <dbReference type="ChEBI" id="CHEBI:17544"/>
        <dbReference type="ChEBI" id="CHEBI:30616"/>
        <dbReference type="ChEBI" id="CHEBI:33019"/>
        <dbReference type="ChEBI" id="CHEBI:57926"/>
        <dbReference type="ChEBI" id="CHEBI:73682"/>
        <dbReference type="EC" id="2.7.7.87"/>
    </reaction>
</comment>
<evidence type="ECO:0000313" key="17">
    <source>
        <dbReference type="EMBL" id="ELR13171.1"/>
    </source>
</evidence>
<dbReference type="GO" id="GO:0003725">
    <property type="term" value="F:double-stranded RNA binding"/>
    <property type="evidence" value="ECO:0007669"/>
    <property type="project" value="UniProtKB-UniRule"/>
</dbReference>
<proteinExistence type="inferred from homology"/>
<dbReference type="KEGG" id="acan:ACA1_118750"/>
<comment type="function">
    <text evidence="13">Required for the formation of a threonylcarbamoyl group on adenosine at position 37 (t(6)A37) in tRNAs that read codons beginning with adenine. Likely catalyzes the conversion of L-threonine, HCO(3)(-)/CO(2) and ATP to give threonylcarbamoyl-AMP (TC-AMP) as the acyladenylate intermediate, with the release of diphosphate. Required for normal translation, by ensuring translation fidelity at the level of codon recognition, appropriate translation initiation selection and maintenance of reading frame. Also involved in telomere replication. Binds to single-stranded telomeric (ssTG) DNA and positively regulates telomere length.</text>
</comment>
<feature type="binding site" evidence="15">
    <location>
        <position position="242"/>
    </location>
    <ligand>
        <name>ATP</name>
        <dbReference type="ChEBI" id="CHEBI:30616"/>
    </ligand>
</feature>
<comment type="similarity">
    <text evidence="2 14">Belongs to the SUA5 family.</text>
</comment>
<dbReference type="InterPro" id="IPR038385">
    <property type="entry name" value="Sua5/YwlC_C"/>
</dbReference>
<feature type="binding site" evidence="15">
    <location>
        <position position="64"/>
    </location>
    <ligand>
        <name>ATP</name>
        <dbReference type="ChEBI" id="CHEBI:30616"/>
    </ligand>
</feature>
<evidence type="ECO:0000256" key="15">
    <source>
        <dbReference type="PIRSR" id="PIRSR004930-1"/>
    </source>
</evidence>
<keyword evidence="6 14" id="KW-0808">Transferase</keyword>
<reference evidence="17 18" key="1">
    <citation type="journal article" date="2013" name="Genome Biol.">
        <title>Genome of Acanthamoeba castellanii highlights extensive lateral gene transfer and early evolution of tyrosine kinase signaling.</title>
        <authorList>
            <person name="Clarke M."/>
            <person name="Lohan A.J."/>
            <person name="Liu B."/>
            <person name="Lagkouvardos I."/>
            <person name="Roy S."/>
            <person name="Zafar N."/>
            <person name="Bertelli C."/>
            <person name="Schilde C."/>
            <person name="Kianianmomeni A."/>
            <person name="Burglin T.R."/>
            <person name="Frech C."/>
            <person name="Turcotte B."/>
            <person name="Kopec K.O."/>
            <person name="Synnott J.M."/>
            <person name="Choo C."/>
            <person name="Paponov I."/>
            <person name="Finkler A."/>
            <person name="Soon Heng Tan C."/>
            <person name="Hutchins A.P."/>
            <person name="Weinmeier T."/>
            <person name="Rattei T."/>
            <person name="Chu J.S."/>
            <person name="Gimenez G."/>
            <person name="Irimia M."/>
            <person name="Rigden D.J."/>
            <person name="Fitzpatrick D.A."/>
            <person name="Lorenzo-Morales J."/>
            <person name="Bateman A."/>
            <person name="Chiu C.H."/>
            <person name="Tang P."/>
            <person name="Hegemann P."/>
            <person name="Fromm H."/>
            <person name="Raoult D."/>
            <person name="Greub G."/>
            <person name="Miranda-Saavedra D."/>
            <person name="Chen N."/>
            <person name="Nash P."/>
            <person name="Ginger M.L."/>
            <person name="Horn M."/>
            <person name="Schaap P."/>
            <person name="Caler L."/>
            <person name="Loftus B."/>
        </authorList>
    </citation>
    <scope>NUCLEOTIDE SEQUENCE [LARGE SCALE GENOMIC DNA]</scope>
    <source>
        <strain evidence="17 18">Neff</strain>
    </source>
</reference>
<feature type="binding site" evidence="15">
    <location>
        <position position="199"/>
    </location>
    <ligand>
        <name>ATP</name>
        <dbReference type="ChEBI" id="CHEBI:30616"/>
    </ligand>
</feature>
<dbReference type="SUPFAM" id="SSF55821">
    <property type="entry name" value="YrdC/RibB"/>
    <property type="match status" value="1"/>
</dbReference>
<keyword evidence="7 14" id="KW-0819">tRNA processing</keyword>
<feature type="binding site" evidence="15">
    <location>
        <position position="155"/>
    </location>
    <ligand>
        <name>ATP</name>
        <dbReference type="ChEBI" id="CHEBI:30616"/>
    </ligand>
</feature>
<evidence type="ECO:0000256" key="7">
    <source>
        <dbReference type="ARBA" id="ARBA00022694"/>
    </source>
</evidence>
<feature type="binding site" evidence="15">
    <location>
        <position position="37"/>
    </location>
    <ligand>
        <name>L-threonine</name>
        <dbReference type="ChEBI" id="CHEBI:57926"/>
    </ligand>
</feature>
<feature type="binding site" evidence="15">
    <location>
        <position position="69"/>
    </location>
    <ligand>
        <name>L-threonine</name>
        <dbReference type="ChEBI" id="CHEBI:57926"/>
    </ligand>
</feature>
<comment type="subcellular location">
    <subcellularLocation>
        <location evidence="1 14">Cytoplasm</location>
    </subcellularLocation>
</comment>
<dbReference type="PROSITE" id="PS51163">
    <property type="entry name" value="YRDC"/>
    <property type="match status" value="1"/>
</dbReference>
<keyword evidence="8 14" id="KW-0548">Nucleotidyltransferase</keyword>
<keyword evidence="18" id="KW-1185">Reference proteome</keyword>
<name>L8GLU7_ACACF</name>
<dbReference type="PANTHER" id="PTHR17490">
    <property type="entry name" value="SUA5"/>
    <property type="match status" value="1"/>
</dbReference>
<dbReference type="InterPro" id="IPR010923">
    <property type="entry name" value="T(6)A37_SUA5"/>
</dbReference>
<dbReference type="InterPro" id="IPR006070">
    <property type="entry name" value="Sua5-like_dom"/>
</dbReference>
<dbReference type="Gene3D" id="3.40.50.11030">
    <property type="entry name" value="Threonylcarbamoyl-AMP synthase, C-terminal domain"/>
    <property type="match status" value="1"/>
</dbReference>
<dbReference type="NCBIfam" id="TIGR00057">
    <property type="entry name" value="L-threonylcarbamoyladenylate synthase"/>
    <property type="match status" value="1"/>
</dbReference>
<dbReference type="Gene3D" id="3.90.870.10">
    <property type="entry name" value="DHBP synthase"/>
    <property type="match status" value="1"/>
</dbReference>
<dbReference type="Pfam" id="PF01300">
    <property type="entry name" value="Sua5_yciO_yrdC"/>
    <property type="match status" value="1"/>
</dbReference>
<dbReference type="GO" id="GO:0005524">
    <property type="term" value="F:ATP binding"/>
    <property type="evidence" value="ECO:0007669"/>
    <property type="project" value="UniProtKB-UniRule"/>
</dbReference>
<dbReference type="Proteomes" id="UP000011083">
    <property type="component" value="Unassembled WGS sequence"/>
</dbReference>
<evidence type="ECO:0000256" key="9">
    <source>
        <dbReference type="ARBA" id="ARBA00022741"/>
    </source>
</evidence>
<feature type="binding site" evidence="15">
    <location>
        <position position="185"/>
    </location>
    <ligand>
        <name>L-threonine</name>
        <dbReference type="ChEBI" id="CHEBI:57926"/>
    </ligand>
</feature>
<keyword evidence="9 14" id="KW-0547">Nucleotide-binding</keyword>
<gene>
    <name evidence="17" type="ORF">ACA1_118750</name>
</gene>
<dbReference type="GeneID" id="14913707"/>
<evidence type="ECO:0000256" key="14">
    <source>
        <dbReference type="PIRNR" id="PIRNR004930"/>
    </source>
</evidence>
<keyword evidence="10 14" id="KW-0067">ATP-binding</keyword>
<dbReference type="OMA" id="RTLDEGP"/>
<dbReference type="PANTHER" id="PTHR17490:SF16">
    <property type="entry name" value="THREONYLCARBAMOYL-AMP SYNTHASE"/>
    <property type="match status" value="1"/>
</dbReference>
<feature type="binding site" evidence="15">
    <location>
        <position position="145"/>
    </location>
    <ligand>
        <name>L-threonine</name>
        <dbReference type="ChEBI" id="CHEBI:57926"/>
    </ligand>
</feature>
<evidence type="ECO:0000256" key="12">
    <source>
        <dbReference type="ARBA" id="ARBA00048366"/>
    </source>
</evidence>
<feature type="binding site" evidence="15">
    <location>
        <position position="125"/>
    </location>
    <ligand>
        <name>L-threonine</name>
        <dbReference type="ChEBI" id="CHEBI:57926"/>
    </ligand>
</feature>
<organism evidence="17 18">
    <name type="scientific">Acanthamoeba castellanii (strain ATCC 30010 / Neff)</name>
    <dbReference type="NCBI Taxonomy" id="1257118"/>
    <lineage>
        <taxon>Eukaryota</taxon>
        <taxon>Amoebozoa</taxon>
        <taxon>Discosea</taxon>
        <taxon>Longamoebia</taxon>
        <taxon>Centramoebida</taxon>
        <taxon>Acanthamoebidae</taxon>
        <taxon>Acanthamoeba</taxon>
    </lineage>
</organism>
<accession>L8GLU7</accession>
<feature type="domain" description="YrdC-like" evidence="16">
    <location>
        <begin position="15"/>
        <end position="203"/>
    </location>
</feature>
<evidence type="ECO:0000256" key="2">
    <source>
        <dbReference type="ARBA" id="ARBA00007663"/>
    </source>
</evidence>
<evidence type="ECO:0000256" key="3">
    <source>
        <dbReference type="ARBA" id="ARBA00012584"/>
    </source>
</evidence>
<dbReference type="GO" id="GO:0061710">
    <property type="term" value="F:L-threonylcarbamoyladenylate synthase"/>
    <property type="evidence" value="ECO:0007669"/>
    <property type="project" value="UniProtKB-EC"/>
</dbReference>
<dbReference type="VEuPathDB" id="AmoebaDB:ACA1_118750"/>
<evidence type="ECO:0000256" key="5">
    <source>
        <dbReference type="ARBA" id="ARBA00022490"/>
    </source>
</evidence>
<dbReference type="EC" id="2.7.7.87" evidence="3 14"/>
<evidence type="ECO:0000313" key="18">
    <source>
        <dbReference type="Proteomes" id="UP000011083"/>
    </source>
</evidence>
<dbReference type="AlphaFoldDB" id="L8GLU7"/>
<evidence type="ECO:0000256" key="4">
    <source>
        <dbReference type="ARBA" id="ARBA00015492"/>
    </source>
</evidence>
<evidence type="ECO:0000256" key="6">
    <source>
        <dbReference type="ARBA" id="ARBA00022679"/>
    </source>
</evidence>
<dbReference type="GO" id="GO:0008033">
    <property type="term" value="P:tRNA processing"/>
    <property type="evidence" value="ECO:0007669"/>
    <property type="project" value="UniProtKB-KW"/>
</dbReference>
<dbReference type="STRING" id="1257118.L8GLU7"/>
<dbReference type="InterPro" id="IPR050156">
    <property type="entry name" value="TC-AMP_synthase_SUA5"/>
</dbReference>
<dbReference type="InterPro" id="IPR017945">
    <property type="entry name" value="DHBP_synth_RibB-like_a/b_dom"/>
</dbReference>
<keyword evidence="5 14" id="KW-0963">Cytoplasm</keyword>
<dbReference type="GO" id="GO:0006450">
    <property type="term" value="P:regulation of translational fidelity"/>
    <property type="evidence" value="ECO:0007669"/>
    <property type="project" value="TreeGrafter"/>
</dbReference>
<dbReference type="GO" id="GO:0005737">
    <property type="term" value="C:cytoplasm"/>
    <property type="evidence" value="ECO:0007669"/>
    <property type="project" value="UniProtKB-SubCell"/>
</dbReference>
<dbReference type="FunFam" id="3.90.870.10:FF:000008">
    <property type="entry name" value="Threonylcarbamoyl-AMP synthase"/>
    <property type="match status" value="1"/>
</dbReference>
<dbReference type="RefSeq" id="XP_004335184.1">
    <property type="nucleotide sequence ID" value="XM_004335136.1"/>
</dbReference>
<evidence type="ECO:0000256" key="1">
    <source>
        <dbReference type="ARBA" id="ARBA00004496"/>
    </source>
</evidence>
<dbReference type="EMBL" id="KB008099">
    <property type="protein sequence ID" value="ELR13171.1"/>
    <property type="molecule type" value="Genomic_DNA"/>
</dbReference>
<feature type="binding site" evidence="15">
    <location>
        <position position="60"/>
    </location>
    <ligand>
        <name>ATP</name>
        <dbReference type="ChEBI" id="CHEBI:30616"/>
    </ligand>
</feature>
<dbReference type="Pfam" id="PF03481">
    <property type="entry name" value="Sua5_C"/>
    <property type="match status" value="1"/>
</dbReference>
<dbReference type="InterPro" id="IPR005145">
    <property type="entry name" value="Sua5_C"/>
</dbReference>
<feature type="binding site" evidence="15">
    <location>
        <position position="121"/>
    </location>
    <ligand>
        <name>ATP</name>
        <dbReference type="ChEBI" id="CHEBI:30616"/>
    </ligand>
</feature>
<dbReference type="PIRSF" id="PIRSF004930">
    <property type="entry name" value="Tln_factor_SUA5"/>
    <property type="match status" value="1"/>
</dbReference>
<protein>
    <recommendedName>
        <fullName evidence="4 14">Threonylcarbamoyl-AMP synthase</fullName>
        <shortName evidence="14">TC-AMP synthase</shortName>
        <ecNumber evidence="3 14">2.7.7.87</ecNumber>
    </recommendedName>
    <alternativeName>
        <fullName evidence="11 14">L-threonylcarbamoyladenylate synthase</fullName>
    </alternativeName>
</protein>
<dbReference type="OrthoDB" id="412787at2759"/>